<dbReference type="GO" id="GO:0016787">
    <property type="term" value="F:hydrolase activity"/>
    <property type="evidence" value="ECO:0007669"/>
    <property type="project" value="UniProtKB-KW"/>
</dbReference>
<keyword evidence="2" id="KW-0378">Hydrolase</keyword>
<keyword evidence="1" id="KW-0547">Nucleotide-binding</keyword>
<dbReference type="InterPro" id="IPR027417">
    <property type="entry name" value="P-loop_NTPase"/>
</dbReference>
<comment type="caution">
    <text evidence="8">The sequence shown here is derived from an EMBL/GenBank/DDBJ whole genome shotgun (WGS) entry which is preliminary data.</text>
</comment>
<dbReference type="GO" id="GO:0005737">
    <property type="term" value="C:cytoplasm"/>
    <property type="evidence" value="ECO:0007669"/>
    <property type="project" value="TreeGrafter"/>
</dbReference>
<evidence type="ECO:0000259" key="7">
    <source>
        <dbReference type="SMART" id="SM00833"/>
    </source>
</evidence>
<dbReference type="InterPro" id="IPR003495">
    <property type="entry name" value="CobW/HypB/UreG_nucleotide-bd"/>
</dbReference>
<dbReference type="CDD" id="cd03112">
    <property type="entry name" value="CobW-like"/>
    <property type="match status" value="1"/>
</dbReference>
<comment type="catalytic activity">
    <reaction evidence="6">
        <text>GTP + H2O = GDP + phosphate + H(+)</text>
        <dbReference type="Rhea" id="RHEA:19669"/>
        <dbReference type="ChEBI" id="CHEBI:15377"/>
        <dbReference type="ChEBI" id="CHEBI:15378"/>
        <dbReference type="ChEBI" id="CHEBI:37565"/>
        <dbReference type="ChEBI" id="CHEBI:43474"/>
        <dbReference type="ChEBI" id="CHEBI:58189"/>
    </reaction>
    <physiologicalReaction direction="left-to-right" evidence="6">
        <dbReference type="Rhea" id="RHEA:19670"/>
    </physiologicalReaction>
</comment>
<evidence type="ECO:0000313" key="9">
    <source>
        <dbReference type="Proteomes" id="UP000218934"/>
    </source>
</evidence>
<proteinExistence type="inferred from homology"/>
<dbReference type="RefSeq" id="WP_083215721.1">
    <property type="nucleotide sequence ID" value="NZ_CP023449.1"/>
</dbReference>
<dbReference type="SMART" id="SM00833">
    <property type="entry name" value="CobW_C"/>
    <property type="match status" value="1"/>
</dbReference>
<dbReference type="OrthoDB" id="9808822at2"/>
<organism evidence="8 9">
    <name type="scientific">Rhizorhabdus dicambivorans</name>
    <dbReference type="NCBI Taxonomy" id="1850238"/>
    <lineage>
        <taxon>Bacteria</taxon>
        <taxon>Pseudomonadati</taxon>
        <taxon>Pseudomonadota</taxon>
        <taxon>Alphaproteobacteria</taxon>
        <taxon>Sphingomonadales</taxon>
        <taxon>Sphingomonadaceae</taxon>
        <taxon>Rhizorhabdus</taxon>
    </lineage>
</organism>
<dbReference type="PANTHER" id="PTHR13748">
    <property type="entry name" value="COBW-RELATED"/>
    <property type="match status" value="1"/>
</dbReference>
<dbReference type="PANTHER" id="PTHR13748:SF62">
    <property type="entry name" value="COBW DOMAIN-CONTAINING PROTEIN"/>
    <property type="match status" value="1"/>
</dbReference>
<dbReference type="AlphaFoldDB" id="A0A2A4FXW1"/>
<evidence type="ECO:0000256" key="4">
    <source>
        <dbReference type="ARBA" id="ARBA00034320"/>
    </source>
</evidence>
<dbReference type="InterPro" id="IPR051316">
    <property type="entry name" value="Zinc-reg_GTPase_activator"/>
</dbReference>
<dbReference type="GO" id="GO:0000166">
    <property type="term" value="F:nucleotide binding"/>
    <property type="evidence" value="ECO:0007669"/>
    <property type="project" value="UniProtKB-KW"/>
</dbReference>
<dbReference type="EMBL" id="NWUF01000007">
    <property type="protein sequence ID" value="PCE42586.1"/>
    <property type="molecule type" value="Genomic_DNA"/>
</dbReference>
<reference evidence="8 9" key="1">
    <citation type="submission" date="2017-09" db="EMBL/GenBank/DDBJ databases">
        <title>The Catabolism of 3,6-Dichlorosalicylic acid is Initiated by the Cytochrome P450 Monooxygenase DsmABC in Rhizorhabdus dicambivorans Ndbn-20.</title>
        <authorList>
            <person name="Na L."/>
        </authorList>
    </citation>
    <scope>NUCLEOTIDE SEQUENCE [LARGE SCALE GENOMIC DNA]</scope>
    <source>
        <strain evidence="8 9">Ndbn-20m</strain>
    </source>
</reference>
<name>A0A2A4FXW1_9SPHN</name>
<sequence>MLSGFLGSGKSTLLNAMLRNRDMPPTAVIINEFGEVAIDHALIEGVVDGVTLLGSGCVCCAVRSDLEAALRDLYLKHVRGLIPPFSRVILETTGLADPGPVLQTLSSRPVQMLRYRLNGLVTLVDAVHGEAALARHHEAVQQIAMADSIVLTKIDLASSTDAVRAAVHDINPSATVLAAIRGEIAPHLVLAGRAGADLGSEAKALTNTAHHSHGILSKGRQFHGRLDWEKVEPLLRAFLRMNGDRLLRLKGILWLGGVERPVAVHAVHHSLYPVDPVAASVEPGISSVVVIGDHLDEAVVDELMNGLASAVEA</sequence>
<dbReference type="Pfam" id="PF07683">
    <property type="entry name" value="CobW_C"/>
    <property type="match status" value="1"/>
</dbReference>
<comment type="similarity">
    <text evidence="4">Belongs to the SIMIBI class G3E GTPase family. ZNG1 subfamily.</text>
</comment>
<dbReference type="KEGG" id="rdi:CMV14_06850"/>
<dbReference type="InterPro" id="IPR011629">
    <property type="entry name" value="CobW-like_C"/>
</dbReference>
<evidence type="ECO:0000256" key="5">
    <source>
        <dbReference type="ARBA" id="ARBA00045658"/>
    </source>
</evidence>
<dbReference type="Gene3D" id="3.30.1220.10">
    <property type="entry name" value="CobW-like, C-terminal domain"/>
    <property type="match status" value="1"/>
</dbReference>
<keyword evidence="9" id="KW-1185">Reference proteome</keyword>
<comment type="function">
    <text evidence="5">Zinc chaperone that directly transfers zinc cofactor to target proteins, thereby activating them. Zinc is transferred from the CXCC motif in the GTPase domain to the zinc binding site in target proteins in a process requiring GTP hydrolysis.</text>
</comment>
<protein>
    <submittedName>
        <fullName evidence="8">GTP-binding protein</fullName>
    </submittedName>
</protein>
<evidence type="ECO:0000256" key="3">
    <source>
        <dbReference type="ARBA" id="ARBA00023186"/>
    </source>
</evidence>
<dbReference type="SUPFAM" id="SSF90002">
    <property type="entry name" value="Hypothetical protein YjiA, C-terminal domain"/>
    <property type="match status" value="1"/>
</dbReference>
<dbReference type="Gene3D" id="3.40.50.300">
    <property type="entry name" value="P-loop containing nucleotide triphosphate hydrolases"/>
    <property type="match status" value="1"/>
</dbReference>
<gene>
    <name evidence="8" type="ORF">COO09_09230</name>
</gene>
<dbReference type="Proteomes" id="UP000218934">
    <property type="component" value="Unassembled WGS sequence"/>
</dbReference>
<dbReference type="Pfam" id="PF02492">
    <property type="entry name" value="cobW"/>
    <property type="match status" value="1"/>
</dbReference>
<dbReference type="SUPFAM" id="SSF52540">
    <property type="entry name" value="P-loop containing nucleoside triphosphate hydrolases"/>
    <property type="match status" value="1"/>
</dbReference>
<evidence type="ECO:0000313" key="8">
    <source>
        <dbReference type="EMBL" id="PCE42586.1"/>
    </source>
</evidence>
<evidence type="ECO:0000256" key="6">
    <source>
        <dbReference type="ARBA" id="ARBA00049117"/>
    </source>
</evidence>
<accession>A0A2A4FXW1</accession>
<feature type="domain" description="CobW C-terminal" evidence="7">
    <location>
        <begin position="215"/>
        <end position="308"/>
    </location>
</feature>
<keyword evidence="3" id="KW-0143">Chaperone</keyword>
<evidence type="ECO:0000256" key="2">
    <source>
        <dbReference type="ARBA" id="ARBA00022801"/>
    </source>
</evidence>
<evidence type="ECO:0000256" key="1">
    <source>
        <dbReference type="ARBA" id="ARBA00022741"/>
    </source>
</evidence>
<dbReference type="InterPro" id="IPR036627">
    <property type="entry name" value="CobW-likC_sf"/>
</dbReference>